<evidence type="ECO:0008006" key="3">
    <source>
        <dbReference type="Google" id="ProtNLM"/>
    </source>
</evidence>
<dbReference type="Proteomes" id="UP001606134">
    <property type="component" value="Unassembled WGS sequence"/>
</dbReference>
<protein>
    <recommendedName>
        <fullName evidence="3">Glycosyltransferase family 1 protein</fullName>
    </recommendedName>
</protein>
<reference evidence="1 2" key="1">
    <citation type="submission" date="2024-08" db="EMBL/GenBank/DDBJ databases">
        <authorList>
            <person name="Lu H."/>
        </authorList>
    </citation>
    <scope>NUCLEOTIDE SEQUENCE [LARGE SCALE GENOMIC DNA]</scope>
    <source>
        <strain evidence="1 2">BYS78W</strain>
    </source>
</reference>
<proteinExistence type="predicted"/>
<comment type="caution">
    <text evidence="1">The sequence shown here is derived from an EMBL/GenBank/DDBJ whole genome shotgun (WGS) entry which is preliminary data.</text>
</comment>
<evidence type="ECO:0000313" key="2">
    <source>
        <dbReference type="Proteomes" id="UP001606134"/>
    </source>
</evidence>
<name>A0ABW7HHU5_9BURK</name>
<dbReference type="RefSeq" id="WP_394415854.1">
    <property type="nucleotide sequence ID" value="NZ_JBIGIC010000013.1"/>
</dbReference>
<evidence type="ECO:0000313" key="1">
    <source>
        <dbReference type="EMBL" id="MFG6489456.1"/>
    </source>
</evidence>
<organism evidence="1 2">
    <name type="scientific">Pelomonas candidula</name>
    <dbReference type="NCBI Taxonomy" id="3299025"/>
    <lineage>
        <taxon>Bacteria</taxon>
        <taxon>Pseudomonadati</taxon>
        <taxon>Pseudomonadota</taxon>
        <taxon>Betaproteobacteria</taxon>
        <taxon>Burkholderiales</taxon>
        <taxon>Sphaerotilaceae</taxon>
        <taxon>Roseateles</taxon>
    </lineage>
</organism>
<gene>
    <name evidence="1" type="ORF">ACG04R_22450</name>
</gene>
<keyword evidence="2" id="KW-1185">Reference proteome</keyword>
<sequence>MFKYNSGLHQASTTPRTRKTRVEMNEVIAPLQHVLAQRQFENFLNAMAVYAIQRAYDKEAQGLLTGSSTLDALCCQAAEAIERDDPMPAATAGTDDFTLYIATELYWGKGGHTPLLMDLIKVDRSARRELVLTNINGGPKTSEFKQQLSQALGPSVKAHYLEAESLLEKILILRAYIRAQRPRRIILMTHQHDVVSYCGLTGGSARQIIKVLHADTFSLGLNIPWYMLVTLNAISAQDIANDTGRGVHLWPIAAEDQGMRPWREWEAGGPLKTCSHGTQRKFDGQAGLTYADVVAQRLQLLPGEHVHIGDLNEEMLHQIRATIARAGLAAERFSHVGSVPSLWRYLKASDIQLCISSFPVCGPRGLVETKGCGLPVLMYENREHPVRSSLIHAYPGCLHWSTEQELVAAYRALTPAVLREQALLARADYERNHSMEALGTKARIPDNYVAPKVCRPAGTLT</sequence>
<accession>A0ABW7HHU5</accession>
<dbReference type="Gene3D" id="3.40.50.2000">
    <property type="entry name" value="Glycogen Phosphorylase B"/>
    <property type="match status" value="1"/>
</dbReference>
<dbReference type="EMBL" id="JBIGIC010000013">
    <property type="protein sequence ID" value="MFG6489456.1"/>
    <property type="molecule type" value="Genomic_DNA"/>
</dbReference>
<dbReference type="SUPFAM" id="SSF53756">
    <property type="entry name" value="UDP-Glycosyltransferase/glycogen phosphorylase"/>
    <property type="match status" value="1"/>
</dbReference>